<dbReference type="InterPro" id="IPR050564">
    <property type="entry name" value="F420-G6PD/mer"/>
</dbReference>
<dbReference type="Gene3D" id="3.20.20.30">
    <property type="entry name" value="Luciferase-like domain"/>
    <property type="match status" value="1"/>
</dbReference>
<dbReference type="PANTHER" id="PTHR43244">
    <property type="match status" value="1"/>
</dbReference>
<sequence length="321" mass="33372">MLTFAPSDLAELGRQARACERAGITAVGVGDSPGYHDPYVALAVLAQCTSSIRIGPMVTNVVTRVPQVSAGAIRSINDLAGAGRAFIGLGAGDSALAGAQVRPAGVAGLQQGIEAVRRHWPAAAARPWRVVVAANGPRTLRMAAATADVVVSGTGTDDASIRRAVDLVGEVRRERGRAAALWVVARISVGEDRESAVTELRPLLASAANHVFASAAERDRLDARTARAVARLRQRYDYASHGRRRGNPNAELVDELGLRETLAERFALAGPAGHVAGRLAELARAGVDGVVIPAVGLDADRLVENLGSRVLGRPGAQHAGN</sequence>
<reference evidence="3" key="1">
    <citation type="submission" date="2022-01" db="EMBL/GenBank/DDBJ databases">
        <authorList>
            <person name="Jo J.-H."/>
            <person name="Im W.-T."/>
        </authorList>
    </citation>
    <scope>NUCLEOTIDE SEQUENCE</scope>
    <source>
        <strain evidence="3">I2-34</strain>
    </source>
</reference>
<dbReference type="InterPro" id="IPR011251">
    <property type="entry name" value="Luciferase-like_dom"/>
</dbReference>
<dbReference type="RefSeq" id="WP_237822770.1">
    <property type="nucleotide sequence ID" value="NZ_JAKLTQ010000013.1"/>
</dbReference>
<dbReference type="PANTHER" id="PTHR43244:SF1">
    <property type="entry name" value="5,10-METHYLENETETRAHYDROMETHANOPTERIN REDUCTASE"/>
    <property type="match status" value="1"/>
</dbReference>
<gene>
    <name evidence="3" type="ORF">LVY72_16015</name>
</gene>
<evidence type="ECO:0000259" key="2">
    <source>
        <dbReference type="Pfam" id="PF00296"/>
    </source>
</evidence>
<evidence type="ECO:0000313" key="4">
    <source>
        <dbReference type="Proteomes" id="UP001165368"/>
    </source>
</evidence>
<evidence type="ECO:0000256" key="1">
    <source>
        <dbReference type="ARBA" id="ARBA00023002"/>
    </source>
</evidence>
<dbReference type="EMBL" id="JAKLTQ010000013">
    <property type="protein sequence ID" value="MCG2623403.1"/>
    <property type="molecule type" value="Genomic_DNA"/>
</dbReference>
<keyword evidence="4" id="KW-1185">Reference proteome</keyword>
<evidence type="ECO:0000313" key="3">
    <source>
        <dbReference type="EMBL" id="MCG2623403.1"/>
    </source>
</evidence>
<accession>A0ABS9LA68</accession>
<feature type="domain" description="Luciferase-like" evidence="2">
    <location>
        <begin position="7"/>
        <end position="288"/>
    </location>
</feature>
<keyword evidence="1" id="KW-0560">Oxidoreductase</keyword>
<protein>
    <submittedName>
        <fullName evidence="3">LLM class flavin-dependent oxidoreductase</fullName>
    </submittedName>
</protein>
<name>A0ABS9LA68_9MICC</name>
<organism evidence="3 4">
    <name type="scientific">Arthrobacter hankyongi</name>
    <dbReference type="NCBI Taxonomy" id="2904801"/>
    <lineage>
        <taxon>Bacteria</taxon>
        <taxon>Bacillati</taxon>
        <taxon>Actinomycetota</taxon>
        <taxon>Actinomycetes</taxon>
        <taxon>Micrococcales</taxon>
        <taxon>Micrococcaceae</taxon>
        <taxon>Arthrobacter</taxon>
    </lineage>
</organism>
<dbReference type="InterPro" id="IPR036661">
    <property type="entry name" value="Luciferase-like_sf"/>
</dbReference>
<comment type="caution">
    <text evidence="3">The sequence shown here is derived from an EMBL/GenBank/DDBJ whole genome shotgun (WGS) entry which is preliminary data.</text>
</comment>
<dbReference type="Proteomes" id="UP001165368">
    <property type="component" value="Unassembled WGS sequence"/>
</dbReference>
<proteinExistence type="predicted"/>
<dbReference type="Pfam" id="PF00296">
    <property type="entry name" value="Bac_luciferase"/>
    <property type="match status" value="1"/>
</dbReference>
<dbReference type="SUPFAM" id="SSF51679">
    <property type="entry name" value="Bacterial luciferase-like"/>
    <property type="match status" value="1"/>
</dbReference>